<dbReference type="Pfam" id="PF00440">
    <property type="entry name" value="TetR_N"/>
    <property type="match status" value="1"/>
</dbReference>
<evidence type="ECO:0000256" key="2">
    <source>
        <dbReference type="ARBA" id="ARBA00023125"/>
    </source>
</evidence>
<sequence>MSKKDEIIHTALKLFNAYGYNAIGVDRIINESGVAKMTFYKYFSSKAKLIEDCLHQRNLNLQFALNAAIAECDSTDYISHLRTVFYWYGHWFQMEDFNGCMFQKAIEEVSTMYPSTLEPATEYRQWLTARMDSALKGLGIQQSLSLAMVLTSLLDGMTIQAQIKPETVKIEEYWDRVYQLIQLEANETV</sequence>
<feature type="domain" description="HTH tetR-type" evidence="5">
    <location>
        <begin position="1"/>
        <end position="61"/>
    </location>
</feature>
<dbReference type="GO" id="GO:0003677">
    <property type="term" value="F:DNA binding"/>
    <property type="evidence" value="ECO:0007669"/>
    <property type="project" value="UniProtKB-UniRule"/>
</dbReference>
<dbReference type="InterPro" id="IPR001647">
    <property type="entry name" value="HTH_TetR"/>
</dbReference>
<dbReference type="KEGG" id="achi:CDG60_12010"/>
<dbReference type="Gene3D" id="1.10.357.10">
    <property type="entry name" value="Tetracycline Repressor, domain 2"/>
    <property type="match status" value="1"/>
</dbReference>
<dbReference type="SUPFAM" id="SSF48498">
    <property type="entry name" value="Tetracyclin repressor-like, C-terminal domain"/>
    <property type="match status" value="1"/>
</dbReference>
<dbReference type="PRINTS" id="PR00455">
    <property type="entry name" value="HTHTETR"/>
</dbReference>
<evidence type="ECO:0000313" key="6">
    <source>
        <dbReference type="EMBL" id="AXY57222.1"/>
    </source>
</evidence>
<dbReference type="RefSeq" id="WP_087512445.1">
    <property type="nucleotide sequence ID" value="NZ_CP032134.1"/>
</dbReference>
<dbReference type="InterPro" id="IPR036271">
    <property type="entry name" value="Tet_transcr_reg_TetR-rel_C_sf"/>
</dbReference>
<dbReference type="InterPro" id="IPR009057">
    <property type="entry name" value="Homeodomain-like_sf"/>
</dbReference>
<dbReference type="PANTHER" id="PTHR47506">
    <property type="entry name" value="TRANSCRIPTIONAL REGULATORY PROTEIN"/>
    <property type="match status" value="1"/>
</dbReference>
<protein>
    <submittedName>
        <fullName evidence="6">TetR/AcrR family transcriptional regulator</fullName>
    </submittedName>
</protein>
<evidence type="ECO:0000259" key="5">
    <source>
        <dbReference type="PROSITE" id="PS50977"/>
    </source>
</evidence>
<reference evidence="7" key="1">
    <citation type="submission" date="2018-09" db="EMBL/GenBank/DDBJ databases">
        <title>The complete genome of Acinetobacter sp. strain WCHAc010005.</title>
        <authorList>
            <person name="Hu Y."/>
            <person name="Long H."/>
            <person name="Feng Y."/>
            <person name="Zong Z."/>
        </authorList>
    </citation>
    <scope>NUCLEOTIDE SEQUENCE [LARGE SCALE GENOMIC DNA]</scope>
    <source>
        <strain evidence="7">WCHAc010005</strain>
    </source>
</reference>
<evidence type="ECO:0000256" key="1">
    <source>
        <dbReference type="ARBA" id="ARBA00023015"/>
    </source>
</evidence>
<dbReference type="Proteomes" id="UP000263753">
    <property type="component" value="Chromosome"/>
</dbReference>
<name>A0A3B7LWR2_9GAMM</name>
<feature type="DNA-binding region" description="H-T-H motif" evidence="4">
    <location>
        <begin position="24"/>
        <end position="43"/>
    </location>
</feature>
<evidence type="ECO:0000256" key="4">
    <source>
        <dbReference type="PROSITE-ProRule" id="PRU00335"/>
    </source>
</evidence>
<organism evidence="6 7">
    <name type="scientific">Acinetobacter chinensis</name>
    <dbReference type="NCBI Taxonomy" id="2004650"/>
    <lineage>
        <taxon>Bacteria</taxon>
        <taxon>Pseudomonadati</taxon>
        <taxon>Pseudomonadota</taxon>
        <taxon>Gammaproteobacteria</taxon>
        <taxon>Moraxellales</taxon>
        <taxon>Moraxellaceae</taxon>
        <taxon>Acinetobacter</taxon>
    </lineage>
</organism>
<keyword evidence="3" id="KW-0804">Transcription</keyword>
<evidence type="ECO:0000256" key="3">
    <source>
        <dbReference type="ARBA" id="ARBA00023163"/>
    </source>
</evidence>
<dbReference type="PANTHER" id="PTHR47506:SF3">
    <property type="entry name" value="HTH-TYPE TRANSCRIPTIONAL REGULATOR LMRA"/>
    <property type="match status" value="1"/>
</dbReference>
<dbReference type="AlphaFoldDB" id="A0A3B7LWR2"/>
<evidence type="ECO:0000313" key="7">
    <source>
        <dbReference type="Proteomes" id="UP000263753"/>
    </source>
</evidence>
<dbReference type="PROSITE" id="PS50977">
    <property type="entry name" value="HTH_TETR_2"/>
    <property type="match status" value="1"/>
</dbReference>
<accession>A0A3B7LWR2</accession>
<dbReference type="SUPFAM" id="SSF46689">
    <property type="entry name" value="Homeodomain-like"/>
    <property type="match status" value="1"/>
</dbReference>
<gene>
    <name evidence="6" type="ORF">CDG60_12010</name>
</gene>
<keyword evidence="2 4" id="KW-0238">DNA-binding</keyword>
<keyword evidence="1" id="KW-0805">Transcription regulation</keyword>
<dbReference type="EMBL" id="CP032134">
    <property type="protein sequence ID" value="AXY57222.1"/>
    <property type="molecule type" value="Genomic_DNA"/>
</dbReference>
<proteinExistence type="predicted"/>